<dbReference type="Proteomes" id="UP001057402">
    <property type="component" value="Chromosome 9"/>
</dbReference>
<dbReference type="EMBL" id="CM042888">
    <property type="protein sequence ID" value="KAI4324899.1"/>
    <property type="molecule type" value="Genomic_DNA"/>
</dbReference>
<comment type="caution">
    <text evidence="1">The sequence shown here is derived from an EMBL/GenBank/DDBJ whole genome shotgun (WGS) entry which is preliminary data.</text>
</comment>
<sequence length="79" mass="8881">MVEVKVEVGEEVWGFPGKWREVMLTRQPLRSSVTFVAGTICGIYIAQNYSVPSINKLAGTALFMASLLERSYRKPDKDD</sequence>
<evidence type="ECO:0000313" key="2">
    <source>
        <dbReference type="Proteomes" id="UP001057402"/>
    </source>
</evidence>
<protein>
    <submittedName>
        <fullName evidence="1">Uncharacterized protein</fullName>
    </submittedName>
</protein>
<accession>A0ACB9MLJ7</accession>
<evidence type="ECO:0000313" key="1">
    <source>
        <dbReference type="EMBL" id="KAI4324899.1"/>
    </source>
</evidence>
<reference evidence="2" key="1">
    <citation type="journal article" date="2023" name="Front. Plant Sci.">
        <title>Chromosomal-level genome assembly of Melastoma candidum provides insights into trichome evolution.</title>
        <authorList>
            <person name="Zhong Y."/>
            <person name="Wu W."/>
            <person name="Sun C."/>
            <person name="Zou P."/>
            <person name="Liu Y."/>
            <person name="Dai S."/>
            <person name="Zhou R."/>
        </authorList>
    </citation>
    <scope>NUCLEOTIDE SEQUENCE [LARGE SCALE GENOMIC DNA]</scope>
</reference>
<gene>
    <name evidence="1" type="ORF">MLD38_030342</name>
</gene>
<organism evidence="1 2">
    <name type="scientific">Melastoma candidum</name>
    <dbReference type="NCBI Taxonomy" id="119954"/>
    <lineage>
        <taxon>Eukaryota</taxon>
        <taxon>Viridiplantae</taxon>
        <taxon>Streptophyta</taxon>
        <taxon>Embryophyta</taxon>
        <taxon>Tracheophyta</taxon>
        <taxon>Spermatophyta</taxon>
        <taxon>Magnoliopsida</taxon>
        <taxon>eudicotyledons</taxon>
        <taxon>Gunneridae</taxon>
        <taxon>Pentapetalae</taxon>
        <taxon>rosids</taxon>
        <taxon>malvids</taxon>
        <taxon>Myrtales</taxon>
        <taxon>Melastomataceae</taxon>
        <taxon>Melastomatoideae</taxon>
        <taxon>Melastomateae</taxon>
        <taxon>Melastoma</taxon>
    </lineage>
</organism>
<keyword evidence="2" id="KW-1185">Reference proteome</keyword>
<name>A0ACB9MLJ7_9MYRT</name>
<proteinExistence type="predicted"/>